<proteinExistence type="predicted"/>
<accession>F2T7P7</accession>
<dbReference type="AlphaFoldDB" id="F2T7P7"/>
<dbReference type="Proteomes" id="UP000007802">
    <property type="component" value="Unassembled WGS sequence"/>
</dbReference>
<sequence length="108" mass="12261">MATRWPLFRQPAVSTAGERSYACLAYPGLHRIYTRITQARVDRIEGFKFSQAKTSPVFELHCDKSVSTSRSWDCENAPSVVSQPGIAMTGAEQDSVYDIRKRYTKRVK</sequence>
<reference evidence="1" key="1">
    <citation type="submission" date="2010-03" db="EMBL/GenBank/DDBJ databases">
        <title>Annotation of Blastomyces dermatitidis strain ATCC 18188.</title>
        <authorList>
            <consortium name="The Broad Institute Genome Sequencing Platform"/>
            <consortium name="Broad Institute Genome Sequencing Center for Infectious Disease."/>
            <person name="Cuomo C."/>
            <person name="Klein B."/>
            <person name="Sullivan T."/>
            <person name="Heitman J."/>
            <person name="Young S."/>
            <person name="Zeng Q."/>
            <person name="Gargeya S."/>
            <person name="Alvarado L."/>
            <person name="Berlin A.M."/>
            <person name="Chapman S.B."/>
            <person name="Chen Z."/>
            <person name="Freedman E."/>
            <person name="Gellesch M."/>
            <person name="Goldberg J."/>
            <person name="Griggs A."/>
            <person name="Gujja S."/>
            <person name="Heilman E."/>
            <person name="Heiman D."/>
            <person name="Howarth C."/>
            <person name="Mehta T."/>
            <person name="Neiman D."/>
            <person name="Pearson M."/>
            <person name="Roberts A."/>
            <person name="Saif S."/>
            <person name="Shea T."/>
            <person name="Shenoy N."/>
            <person name="Sisk P."/>
            <person name="Stolte C."/>
            <person name="Sykes S."/>
            <person name="White J."/>
            <person name="Yandava C."/>
            <person name="Haas B."/>
            <person name="Nusbaum C."/>
            <person name="Birren B."/>
        </authorList>
    </citation>
    <scope>NUCLEOTIDE SEQUENCE [LARGE SCALE GENOMIC DNA]</scope>
    <source>
        <strain evidence="1">ATCC 18188</strain>
    </source>
</reference>
<dbReference type="OrthoDB" id="10400593at2759"/>
<dbReference type="HOGENOM" id="CLU_174941_0_0_1"/>
<dbReference type="EMBL" id="GG749413">
    <property type="protein sequence ID" value="EGE79260.2"/>
    <property type="molecule type" value="Genomic_DNA"/>
</dbReference>
<protein>
    <submittedName>
        <fullName evidence="1">Uncharacterized protein</fullName>
    </submittedName>
</protein>
<name>F2T7P7_AJEDA</name>
<organism evidence="1">
    <name type="scientific">Ajellomyces dermatitidis (strain ATCC 18188 / CBS 674.68)</name>
    <name type="common">Blastomyces dermatitidis</name>
    <dbReference type="NCBI Taxonomy" id="653446"/>
    <lineage>
        <taxon>Eukaryota</taxon>
        <taxon>Fungi</taxon>
        <taxon>Dikarya</taxon>
        <taxon>Ascomycota</taxon>
        <taxon>Pezizomycotina</taxon>
        <taxon>Eurotiomycetes</taxon>
        <taxon>Eurotiomycetidae</taxon>
        <taxon>Onygenales</taxon>
        <taxon>Ajellomycetaceae</taxon>
        <taxon>Blastomyces</taxon>
    </lineage>
</organism>
<evidence type="ECO:0000313" key="1">
    <source>
        <dbReference type="EMBL" id="EGE79260.2"/>
    </source>
</evidence>
<gene>
    <name evidence="1" type="ORF">BDDG_02198</name>
</gene>